<evidence type="ECO:0000313" key="3">
    <source>
        <dbReference type="Proteomes" id="UP000589520"/>
    </source>
</evidence>
<feature type="domain" description="Transcription regulator PadR N-terminal" evidence="1">
    <location>
        <begin position="19"/>
        <end position="84"/>
    </location>
</feature>
<name>A0A7Y9PG05_9BACT</name>
<reference evidence="2 3" key="1">
    <citation type="submission" date="2020-07" db="EMBL/GenBank/DDBJ databases">
        <title>Genomic Encyclopedia of Type Strains, Phase IV (KMG-V): Genome sequencing to study the core and pangenomes of soil and plant-associated prokaryotes.</title>
        <authorList>
            <person name="Whitman W."/>
        </authorList>
    </citation>
    <scope>NUCLEOTIDE SEQUENCE [LARGE SCALE GENOMIC DNA]</scope>
    <source>
        <strain evidence="2 3">X4EP2</strain>
    </source>
</reference>
<dbReference type="EMBL" id="JACCCW010000001">
    <property type="protein sequence ID" value="NYF79238.1"/>
    <property type="molecule type" value="Genomic_DNA"/>
</dbReference>
<keyword evidence="3" id="KW-1185">Reference proteome</keyword>
<dbReference type="SUPFAM" id="SSF46785">
    <property type="entry name" value="Winged helix' DNA-binding domain"/>
    <property type="match status" value="1"/>
</dbReference>
<dbReference type="AlphaFoldDB" id="A0A7Y9PG05"/>
<dbReference type="Pfam" id="PF03551">
    <property type="entry name" value="PadR"/>
    <property type="match status" value="1"/>
</dbReference>
<dbReference type="InterPro" id="IPR005149">
    <property type="entry name" value="Tscrpt_reg_PadR_N"/>
</dbReference>
<dbReference type="GO" id="GO:0003677">
    <property type="term" value="F:DNA binding"/>
    <property type="evidence" value="ECO:0007669"/>
    <property type="project" value="UniProtKB-KW"/>
</dbReference>
<dbReference type="Proteomes" id="UP000589520">
    <property type="component" value="Unassembled WGS sequence"/>
</dbReference>
<organism evidence="2 3">
    <name type="scientific">Granulicella arctica</name>
    <dbReference type="NCBI Taxonomy" id="940613"/>
    <lineage>
        <taxon>Bacteria</taxon>
        <taxon>Pseudomonadati</taxon>
        <taxon>Acidobacteriota</taxon>
        <taxon>Terriglobia</taxon>
        <taxon>Terriglobales</taxon>
        <taxon>Acidobacteriaceae</taxon>
        <taxon>Granulicella</taxon>
    </lineage>
</organism>
<evidence type="ECO:0000259" key="1">
    <source>
        <dbReference type="Pfam" id="PF03551"/>
    </source>
</evidence>
<accession>A0A7Y9PG05</accession>
<comment type="caution">
    <text evidence="2">The sequence shown here is derived from an EMBL/GenBank/DDBJ whole genome shotgun (WGS) entry which is preliminary data.</text>
</comment>
<proteinExistence type="predicted"/>
<gene>
    <name evidence="2" type="ORF">HDF17_001525</name>
</gene>
<keyword evidence="2" id="KW-0238">DNA-binding</keyword>
<evidence type="ECO:0000313" key="2">
    <source>
        <dbReference type="EMBL" id="NYF79238.1"/>
    </source>
</evidence>
<dbReference type="RefSeq" id="WP_179489331.1">
    <property type="nucleotide sequence ID" value="NZ_JACCCW010000001.1"/>
</dbReference>
<dbReference type="Gene3D" id="1.10.10.10">
    <property type="entry name" value="Winged helix-like DNA-binding domain superfamily/Winged helix DNA-binding domain"/>
    <property type="match status" value="1"/>
</dbReference>
<sequence length="109" mass="11818">MLGEFEYLLITAAAGLGDKAYGAAIREEIEATTGRKCSIGALYTTIDRLETKGLLKTWMGEATAQRGGRAKRMVRVTSKGVQAAKDFYDVVTRVSRGASWATPRTEDLA</sequence>
<dbReference type="InterPro" id="IPR036390">
    <property type="entry name" value="WH_DNA-bd_sf"/>
</dbReference>
<protein>
    <submittedName>
        <fullName evidence="2">DNA-binding PadR family transcriptional regulator</fullName>
    </submittedName>
</protein>
<dbReference type="InterPro" id="IPR036388">
    <property type="entry name" value="WH-like_DNA-bd_sf"/>
</dbReference>